<keyword evidence="8" id="KW-0720">Serine protease</keyword>
<comment type="similarity">
    <text evidence="3">Belongs to the peptidase S51 family.</text>
</comment>
<dbReference type="Pfam" id="PF03575">
    <property type="entry name" value="Peptidase_S51"/>
    <property type="match status" value="1"/>
</dbReference>
<dbReference type="Gene3D" id="3.40.50.880">
    <property type="match status" value="1"/>
</dbReference>
<evidence type="ECO:0000256" key="2">
    <source>
        <dbReference type="ARBA" id="ARBA00002039"/>
    </source>
</evidence>
<gene>
    <name evidence="9" type="ORF">SAMN06264346_12033</name>
</gene>
<evidence type="ECO:0000256" key="3">
    <source>
        <dbReference type="ARBA" id="ARBA00006534"/>
    </source>
</evidence>
<dbReference type="CDD" id="cd03145">
    <property type="entry name" value="GAT1_cyanophycinase"/>
    <property type="match status" value="1"/>
</dbReference>
<name>A0ABY1PJ95_9FLAO</name>
<comment type="caution">
    <text evidence="9">The sequence shown here is derived from an EMBL/GenBank/DDBJ whole genome shotgun (WGS) entry which is preliminary data.</text>
</comment>
<keyword evidence="6" id="KW-0645">Protease</keyword>
<evidence type="ECO:0000256" key="4">
    <source>
        <dbReference type="ARBA" id="ARBA00013115"/>
    </source>
</evidence>
<evidence type="ECO:0000256" key="5">
    <source>
        <dbReference type="ARBA" id="ARBA00015719"/>
    </source>
</evidence>
<dbReference type="InterPro" id="IPR029062">
    <property type="entry name" value="Class_I_gatase-like"/>
</dbReference>
<dbReference type="PANTHER" id="PTHR36175">
    <property type="entry name" value="CYANOPHYCINASE"/>
    <property type="match status" value="1"/>
</dbReference>
<dbReference type="PANTHER" id="PTHR36175:SF1">
    <property type="entry name" value="CYANOPHYCINASE"/>
    <property type="match status" value="1"/>
</dbReference>
<dbReference type="InterPro" id="IPR011811">
    <property type="entry name" value="Peptidase_S51_cyanophycinase"/>
</dbReference>
<dbReference type="SUPFAM" id="SSF52317">
    <property type="entry name" value="Class I glutamine amidotransferase-like"/>
    <property type="match status" value="1"/>
</dbReference>
<sequence>MNTKKKDNAVPKGKLLIIGGKEDRDGTDVEMKHRNKEFIPHEILKLLLKNKTDRIEVITTASSEPESMRETYAKTFKEIGYTNFGFIHFADKAEHEYLERIRKSKVVFFTGGDQKRICDEIRNTEICDILAEKYFNEENFIIAGTSAGAMCMPEIIICEAEKDEAILENDIRISSGLGFLSGCIVDTHFVHRGRFGRLAHAIMLHRECFGIGLGEDTALLIEEGKKAICKGSGMVIAISGKEIGKTNIETVEDGHPVYGENIKAHIITDGCSINLESGEFNAP</sequence>
<keyword evidence="10" id="KW-1185">Reference proteome</keyword>
<reference evidence="9 10" key="1">
    <citation type="submission" date="2017-05" db="EMBL/GenBank/DDBJ databases">
        <authorList>
            <person name="Varghese N."/>
            <person name="Submissions S."/>
        </authorList>
    </citation>
    <scope>NUCLEOTIDE SEQUENCE [LARGE SCALE GENOMIC DNA]</scope>
    <source>
        <strain evidence="9 10">DSM 28214</strain>
    </source>
</reference>
<dbReference type="EC" id="3.4.15.6" evidence="4"/>
<dbReference type="InterPro" id="IPR005320">
    <property type="entry name" value="Peptidase_S51"/>
</dbReference>
<dbReference type="RefSeq" id="WP_283423784.1">
    <property type="nucleotide sequence ID" value="NZ_FXTZ01000020.1"/>
</dbReference>
<evidence type="ECO:0000256" key="7">
    <source>
        <dbReference type="ARBA" id="ARBA00022801"/>
    </source>
</evidence>
<keyword evidence="7" id="KW-0378">Hydrolase</keyword>
<evidence type="ECO:0000313" key="10">
    <source>
        <dbReference type="Proteomes" id="UP001157960"/>
    </source>
</evidence>
<proteinExistence type="inferred from homology"/>
<evidence type="ECO:0000256" key="1">
    <source>
        <dbReference type="ARBA" id="ARBA00001092"/>
    </source>
</evidence>
<evidence type="ECO:0000256" key="6">
    <source>
        <dbReference type="ARBA" id="ARBA00022670"/>
    </source>
</evidence>
<evidence type="ECO:0000256" key="8">
    <source>
        <dbReference type="ARBA" id="ARBA00022825"/>
    </source>
</evidence>
<protein>
    <recommendedName>
        <fullName evidence="5">Cyanophycinase</fullName>
        <ecNumber evidence="4">3.4.15.6</ecNumber>
    </recommendedName>
</protein>
<comment type="catalytic activity">
    <reaction evidence="1">
        <text>[L-4-(L-arginin-2-N-yl)aspartate](n) + H2O = [L-4-(L-arginin-2-N-yl)aspartate](n-1) + L-4-(L-arginin-2-N-yl)aspartate</text>
        <dbReference type="Rhea" id="RHEA:12845"/>
        <dbReference type="Rhea" id="RHEA-COMP:13728"/>
        <dbReference type="Rhea" id="RHEA-COMP:13734"/>
        <dbReference type="ChEBI" id="CHEBI:15377"/>
        <dbReference type="ChEBI" id="CHEBI:137986"/>
        <dbReference type="ChEBI" id="CHEBI:137991"/>
        <dbReference type="EC" id="3.4.15.6"/>
    </reaction>
</comment>
<organism evidence="9 10">
    <name type="scientific">Chryseobacterium profundimaris</name>
    <dbReference type="NCBI Taxonomy" id="1387275"/>
    <lineage>
        <taxon>Bacteria</taxon>
        <taxon>Pseudomonadati</taxon>
        <taxon>Bacteroidota</taxon>
        <taxon>Flavobacteriia</taxon>
        <taxon>Flavobacteriales</taxon>
        <taxon>Weeksellaceae</taxon>
        <taxon>Chryseobacterium group</taxon>
        <taxon>Chryseobacterium</taxon>
    </lineage>
</organism>
<evidence type="ECO:0000313" key="9">
    <source>
        <dbReference type="EMBL" id="SMP35284.1"/>
    </source>
</evidence>
<dbReference type="EMBL" id="FXTZ01000020">
    <property type="protein sequence ID" value="SMP35284.1"/>
    <property type="molecule type" value="Genomic_DNA"/>
</dbReference>
<dbReference type="Proteomes" id="UP001157960">
    <property type="component" value="Unassembled WGS sequence"/>
</dbReference>
<comment type="function">
    <text evidence="2">Exopeptidase that catalyzes the hydrolytic cleavage of multi-L-arginyl-poly-L-aspartic acid (cyanophycin; a water-insoluble reserve polymer) into aspartate-arginine dipeptides.</text>
</comment>
<dbReference type="NCBIfam" id="TIGR02069">
    <property type="entry name" value="cyanophycinase"/>
    <property type="match status" value="1"/>
</dbReference>
<accession>A0ABY1PJ95</accession>